<dbReference type="EMBL" id="PDND01000054">
    <property type="protein sequence ID" value="PGH33825.1"/>
    <property type="molecule type" value="Genomic_DNA"/>
</dbReference>
<evidence type="ECO:0000256" key="1">
    <source>
        <dbReference type="SAM" id="MobiDB-lite"/>
    </source>
</evidence>
<dbReference type="VEuPathDB" id="FungiDB:EMCG_02431"/>
<reference evidence="2 3" key="1">
    <citation type="submission" date="2017-10" db="EMBL/GenBank/DDBJ databases">
        <title>Comparative genomics in systemic dimorphic fungi from Ajellomycetaceae.</title>
        <authorList>
            <person name="Munoz J.F."/>
            <person name="Mcewen J.G."/>
            <person name="Clay O.K."/>
            <person name="Cuomo C.A."/>
        </authorList>
    </citation>
    <scope>NUCLEOTIDE SEQUENCE [LARGE SCALE GENOMIC DNA]</scope>
    <source>
        <strain evidence="2 3">UAMH4076</strain>
    </source>
</reference>
<gene>
    <name evidence="2" type="ORF">GX50_03394</name>
</gene>
<evidence type="ECO:0000313" key="2">
    <source>
        <dbReference type="EMBL" id="PGH33825.1"/>
    </source>
</evidence>
<keyword evidence="3" id="KW-1185">Reference proteome</keyword>
<evidence type="ECO:0000313" key="3">
    <source>
        <dbReference type="Proteomes" id="UP000226031"/>
    </source>
</evidence>
<proteinExistence type="predicted"/>
<organism evidence="2 3">
    <name type="scientific">[Emmonsia] crescens</name>
    <dbReference type="NCBI Taxonomy" id="73230"/>
    <lineage>
        <taxon>Eukaryota</taxon>
        <taxon>Fungi</taxon>
        <taxon>Dikarya</taxon>
        <taxon>Ascomycota</taxon>
        <taxon>Pezizomycotina</taxon>
        <taxon>Eurotiomycetes</taxon>
        <taxon>Eurotiomycetidae</taxon>
        <taxon>Onygenales</taxon>
        <taxon>Ajellomycetaceae</taxon>
        <taxon>Emergomyces</taxon>
    </lineage>
</organism>
<dbReference type="Proteomes" id="UP000226031">
    <property type="component" value="Unassembled WGS sequence"/>
</dbReference>
<feature type="region of interest" description="Disordered" evidence="1">
    <location>
        <begin position="59"/>
        <end position="118"/>
    </location>
</feature>
<name>A0A2B7ZJL5_9EURO</name>
<comment type="caution">
    <text evidence="2">The sequence shown here is derived from an EMBL/GenBank/DDBJ whole genome shotgun (WGS) entry which is preliminary data.</text>
</comment>
<protein>
    <submittedName>
        <fullName evidence="2">Uncharacterized protein</fullName>
    </submittedName>
</protein>
<sequence length="145" mass="15770">MDLKAPVTTPVKVPVKMKWDNATEAKLLKQIIKNAKLGKKDHEELAEFMGCTPRAIKEHIFAMQKGTPNEETGDSGPSTPVKSAKSTPKKQTPASARAGGKKRKSTIYDDENDHHVDDSLVKKVKAEISNGAEVKKFNGLGGDCE</sequence>
<feature type="compositionally biased region" description="Polar residues" evidence="1">
    <location>
        <begin position="66"/>
        <end position="94"/>
    </location>
</feature>
<dbReference type="AlphaFoldDB" id="A0A2B7ZJL5"/>
<accession>A0A2B7ZJL5</accession>